<proteinExistence type="predicted"/>
<accession>A0A3B3DKQ7</accession>
<organism evidence="1 2">
    <name type="scientific">Oryzias melastigma</name>
    <name type="common">Marine medaka</name>
    <dbReference type="NCBI Taxonomy" id="30732"/>
    <lineage>
        <taxon>Eukaryota</taxon>
        <taxon>Metazoa</taxon>
        <taxon>Chordata</taxon>
        <taxon>Craniata</taxon>
        <taxon>Vertebrata</taxon>
        <taxon>Euteleostomi</taxon>
        <taxon>Actinopterygii</taxon>
        <taxon>Neopterygii</taxon>
        <taxon>Teleostei</taxon>
        <taxon>Neoteleostei</taxon>
        <taxon>Acanthomorphata</taxon>
        <taxon>Ovalentaria</taxon>
        <taxon>Atherinomorphae</taxon>
        <taxon>Beloniformes</taxon>
        <taxon>Adrianichthyidae</taxon>
        <taxon>Oryziinae</taxon>
        <taxon>Oryzias</taxon>
    </lineage>
</organism>
<evidence type="ECO:0000313" key="1">
    <source>
        <dbReference type="Ensembl" id="ENSOMEP00000030496.1"/>
    </source>
</evidence>
<protein>
    <submittedName>
        <fullName evidence="1">Uncharacterized protein</fullName>
    </submittedName>
</protein>
<name>A0A3B3DKQ7_ORYME</name>
<evidence type="ECO:0000313" key="2">
    <source>
        <dbReference type="Proteomes" id="UP000261560"/>
    </source>
</evidence>
<dbReference type="AlphaFoldDB" id="A0A3B3DKQ7"/>
<dbReference type="PaxDb" id="30732-ENSOMEP00000030496"/>
<keyword evidence="2" id="KW-1185">Reference proteome</keyword>
<reference evidence="1" key="1">
    <citation type="submission" date="2025-08" db="UniProtKB">
        <authorList>
            <consortium name="Ensembl"/>
        </authorList>
    </citation>
    <scope>IDENTIFICATION</scope>
</reference>
<sequence>MIIFMLLNPTKSQIFTTRLLCFGFIPKMFLLFHHNTSRSYLRVLKWIRLMLSRCILLGPAETVTFSSSMLEQTTCWVHNFLCFHLSAETRPKQTEKCGDFSVTCSSDSYQITQDD</sequence>
<reference evidence="1" key="2">
    <citation type="submission" date="2025-09" db="UniProtKB">
        <authorList>
            <consortium name="Ensembl"/>
        </authorList>
    </citation>
    <scope>IDENTIFICATION</scope>
</reference>
<dbReference type="Ensembl" id="ENSOMET00000033064.1">
    <property type="protein sequence ID" value="ENSOMEP00000030496.1"/>
    <property type="gene ID" value="ENSOMEG00000014695.1"/>
</dbReference>
<dbReference type="Proteomes" id="UP000261560">
    <property type="component" value="Unplaced"/>
</dbReference>